<evidence type="ECO:0000259" key="1">
    <source>
        <dbReference type="SMART" id="SM00065"/>
    </source>
</evidence>
<dbReference type="InterPro" id="IPR029016">
    <property type="entry name" value="GAF-like_dom_sf"/>
</dbReference>
<dbReference type="Gene3D" id="3.30.450.40">
    <property type="match status" value="1"/>
</dbReference>
<dbReference type="AlphaFoldDB" id="A0A2W4WPJ3"/>
<comment type="caution">
    <text evidence="2">The sequence shown here is derived from an EMBL/GenBank/DDBJ whole genome shotgun (WGS) entry which is preliminary data.</text>
</comment>
<evidence type="ECO:0000313" key="2">
    <source>
        <dbReference type="EMBL" id="PZO46846.1"/>
    </source>
</evidence>
<evidence type="ECO:0000313" key="3">
    <source>
        <dbReference type="Proteomes" id="UP000249794"/>
    </source>
</evidence>
<dbReference type="InterPro" id="IPR003018">
    <property type="entry name" value="GAF"/>
</dbReference>
<dbReference type="SMART" id="SM00065">
    <property type="entry name" value="GAF"/>
    <property type="match status" value="1"/>
</dbReference>
<dbReference type="Proteomes" id="UP000249794">
    <property type="component" value="Unassembled WGS sequence"/>
</dbReference>
<sequence>MSSDCLKTTKTPVFADFSADYPENEESRIQKLLSYRILDTAPETAYDDLTALAAYICGTAASLVSLIDVSKQWIKSKVGLEITETPRNIAFCAHAILNQGVMIVPDTHRDDRFVDNLLVTGAPYIRFYAGAPLITSDGYALGTLCVVDYEPKQLDEAQIRALEVLSRQVVSHLELRLSVLRIQQETAEKEKAQVALQQIRLFRNSRGGH</sequence>
<dbReference type="EMBL" id="QBMP01000294">
    <property type="protein sequence ID" value="PZO46846.1"/>
    <property type="molecule type" value="Genomic_DNA"/>
</dbReference>
<dbReference type="SUPFAM" id="SSF55781">
    <property type="entry name" value="GAF domain-like"/>
    <property type="match status" value="1"/>
</dbReference>
<organism evidence="2 3">
    <name type="scientific">Phormidesmis priestleyi</name>
    <dbReference type="NCBI Taxonomy" id="268141"/>
    <lineage>
        <taxon>Bacteria</taxon>
        <taxon>Bacillati</taxon>
        <taxon>Cyanobacteriota</taxon>
        <taxon>Cyanophyceae</taxon>
        <taxon>Leptolyngbyales</taxon>
        <taxon>Leptolyngbyaceae</taxon>
        <taxon>Phormidesmis</taxon>
    </lineage>
</organism>
<dbReference type="Pfam" id="PF01590">
    <property type="entry name" value="GAF"/>
    <property type="match status" value="1"/>
</dbReference>
<gene>
    <name evidence="2" type="ORF">DCF15_19755</name>
</gene>
<protein>
    <recommendedName>
        <fullName evidence="1">GAF domain-containing protein</fullName>
    </recommendedName>
</protein>
<feature type="domain" description="GAF" evidence="1">
    <location>
        <begin position="41"/>
        <end position="183"/>
    </location>
</feature>
<reference evidence="2 3" key="2">
    <citation type="submission" date="2018-06" db="EMBL/GenBank/DDBJ databases">
        <title>Metagenomic assembly of (sub)arctic Cyanobacteria and their associated microbiome from non-axenic cultures.</title>
        <authorList>
            <person name="Baurain D."/>
        </authorList>
    </citation>
    <scope>NUCLEOTIDE SEQUENCE [LARGE SCALE GENOMIC DNA]</scope>
    <source>
        <strain evidence="2">ULC027bin1</strain>
    </source>
</reference>
<dbReference type="PANTHER" id="PTHR43102">
    <property type="entry name" value="SLR1143 PROTEIN"/>
    <property type="match status" value="1"/>
</dbReference>
<name>A0A2W4WPJ3_9CYAN</name>
<dbReference type="PANTHER" id="PTHR43102:SF2">
    <property type="entry name" value="GAF DOMAIN-CONTAINING PROTEIN"/>
    <property type="match status" value="1"/>
</dbReference>
<accession>A0A2W4WPJ3</accession>
<reference evidence="3" key="1">
    <citation type="submission" date="2018-04" db="EMBL/GenBank/DDBJ databases">
        <authorList>
            <person name="Cornet L."/>
        </authorList>
    </citation>
    <scope>NUCLEOTIDE SEQUENCE [LARGE SCALE GENOMIC DNA]</scope>
</reference>
<proteinExistence type="predicted"/>